<comment type="caution">
    <text evidence="2">The sequence shown here is derived from an EMBL/GenBank/DDBJ whole genome shotgun (WGS) entry which is preliminary data.</text>
</comment>
<reference evidence="2 3" key="1">
    <citation type="submission" date="2014-03" db="EMBL/GenBank/DDBJ databases">
        <title>Bradyrhizobium valentinum sp. nov., isolated from effective nodules of Lupinus mariae-josephae, a lupine endemic of basic-lime soils in Eastern Spain.</title>
        <authorList>
            <person name="Duran D."/>
            <person name="Rey L."/>
            <person name="Navarro A."/>
            <person name="Busquets A."/>
            <person name="Imperial J."/>
            <person name="Ruiz-Argueso T."/>
        </authorList>
    </citation>
    <scope>NUCLEOTIDE SEQUENCE [LARGE SCALE GENOMIC DNA]</scope>
    <source>
        <strain evidence="2 3">PAC68</strain>
    </source>
</reference>
<evidence type="ECO:0000313" key="3">
    <source>
        <dbReference type="Proteomes" id="UP000050863"/>
    </source>
</evidence>
<keyword evidence="1" id="KW-0812">Transmembrane</keyword>
<name>A0A0R3LZM4_9BRAD</name>
<feature type="transmembrane region" description="Helical" evidence="1">
    <location>
        <begin position="62"/>
        <end position="85"/>
    </location>
</feature>
<dbReference type="EMBL" id="LLXZ01000032">
    <property type="protein sequence ID" value="KRR12702.1"/>
    <property type="molecule type" value="Genomic_DNA"/>
</dbReference>
<feature type="transmembrane region" description="Helical" evidence="1">
    <location>
        <begin position="143"/>
        <end position="162"/>
    </location>
</feature>
<keyword evidence="3" id="KW-1185">Reference proteome</keyword>
<sequence length="211" mass="22741">MRSALKILRLLHGDRNLRTWRTAVVLASATMFIACLTQTAFVTECCYVVGERRSESALVMLLTGWAGVLGSWLHLPLFVLIIAGWLCACARWYVAALICAFSSIAVIASFHEQVLPNAGYAAWLANPIIVAAWFFYLADKRSAALISAVLALGLTLTFLGVATVPISPKLGEVEIISYGSGYWFWIVSAGILVAGASVSNLPLRSSASDSR</sequence>
<evidence type="ECO:0000256" key="1">
    <source>
        <dbReference type="SAM" id="Phobius"/>
    </source>
</evidence>
<dbReference type="Proteomes" id="UP000050863">
    <property type="component" value="Unassembled WGS sequence"/>
</dbReference>
<proteinExistence type="predicted"/>
<feature type="transmembrane region" description="Helical" evidence="1">
    <location>
        <begin position="20"/>
        <end position="42"/>
    </location>
</feature>
<dbReference type="PROSITE" id="PS51257">
    <property type="entry name" value="PROKAR_LIPOPROTEIN"/>
    <property type="match status" value="1"/>
</dbReference>
<protein>
    <submittedName>
        <fullName evidence="2">Uncharacterized protein</fullName>
    </submittedName>
</protein>
<organism evidence="2 3">
    <name type="scientific">Bradyrhizobium jicamae</name>
    <dbReference type="NCBI Taxonomy" id="280332"/>
    <lineage>
        <taxon>Bacteria</taxon>
        <taxon>Pseudomonadati</taxon>
        <taxon>Pseudomonadota</taxon>
        <taxon>Alphaproteobacteria</taxon>
        <taxon>Hyphomicrobiales</taxon>
        <taxon>Nitrobacteraceae</taxon>
        <taxon>Bradyrhizobium</taxon>
    </lineage>
</organism>
<feature type="transmembrane region" description="Helical" evidence="1">
    <location>
        <begin position="92"/>
        <end position="111"/>
    </location>
</feature>
<evidence type="ECO:0000313" key="2">
    <source>
        <dbReference type="EMBL" id="KRR12702.1"/>
    </source>
</evidence>
<keyword evidence="1" id="KW-1133">Transmembrane helix</keyword>
<accession>A0A0R3LZM4</accession>
<keyword evidence="1" id="KW-0472">Membrane</keyword>
<dbReference type="AlphaFoldDB" id="A0A0R3LZM4"/>
<feature type="transmembrane region" description="Helical" evidence="1">
    <location>
        <begin position="182"/>
        <end position="203"/>
    </location>
</feature>
<feature type="transmembrane region" description="Helical" evidence="1">
    <location>
        <begin position="117"/>
        <end position="136"/>
    </location>
</feature>
<gene>
    <name evidence="2" type="ORF">CQ12_41110</name>
</gene>